<accession>A0A835DM21</accession>
<dbReference type="PANTHER" id="PTHR33785:SF12">
    <property type="entry name" value="DUF1685 FAMILY PROTEIN"/>
    <property type="match status" value="1"/>
</dbReference>
<dbReference type="Proteomes" id="UP000655225">
    <property type="component" value="Unassembled WGS sequence"/>
</dbReference>
<gene>
    <name evidence="1" type="ORF">HHK36_005156</name>
</gene>
<reference evidence="1 2" key="1">
    <citation type="submission" date="2020-04" db="EMBL/GenBank/DDBJ databases">
        <title>Plant Genome Project.</title>
        <authorList>
            <person name="Zhang R.-G."/>
        </authorList>
    </citation>
    <scope>NUCLEOTIDE SEQUENCE [LARGE SCALE GENOMIC DNA]</scope>
    <source>
        <strain evidence="1">YNK0</strain>
        <tissue evidence="1">Leaf</tissue>
    </source>
</reference>
<keyword evidence="2" id="KW-1185">Reference proteome</keyword>
<protein>
    <submittedName>
        <fullName evidence="1">Uncharacterized protein</fullName>
    </submittedName>
</protein>
<dbReference type="OrthoDB" id="1911878at2759"/>
<name>A0A835DM21_TETSI</name>
<proteinExistence type="predicted"/>
<dbReference type="OMA" id="HEIFTIN"/>
<evidence type="ECO:0000313" key="2">
    <source>
        <dbReference type="Proteomes" id="UP000655225"/>
    </source>
</evidence>
<sequence>MDAEELLKLFDFYWFHHEIFTINRSSLNSEIDPVHQIHQELEEPKIFHLSSLQTRSLSDPLLSSKTSLSSESISPNSVLHTPKLQTIFSGKEVREVTDQTEKQEEIEIPLKKVRMGMRRKNGSSKSFSELEFEELKGFMDLGFVFTEDDKNSKLGSIIPGLQRLGKKPGEEEEAVVDESEIPRPYLSESWAVLDIRKKENRLMNWKIPSLSNEIDMKDHLRCWAHTVASTIR</sequence>
<dbReference type="AlphaFoldDB" id="A0A835DM21"/>
<evidence type="ECO:0000313" key="1">
    <source>
        <dbReference type="EMBL" id="KAF8409083.1"/>
    </source>
</evidence>
<dbReference type="EMBL" id="JABCRI010000003">
    <property type="protein sequence ID" value="KAF8409083.1"/>
    <property type="molecule type" value="Genomic_DNA"/>
</dbReference>
<comment type="caution">
    <text evidence="1">The sequence shown here is derived from an EMBL/GenBank/DDBJ whole genome shotgun (WGS) entry which is preliminary data.</text>
</comment>
<dbReference type="PANTHER" id="PTHR33785">
    <property type="entry name" value="OS06G0550800 PROTEIN"/>
    <property type="match status" value="1"/>
</dbReference>
<organism evidence="1 2">
    <name type="scientific">Tetracentron sinense</name>
    <name type="common">Spur-leaf</name>
    <dbReference type="NCBI Taxonomy" id="13715"/>
    <lineage>
        <taxon>Eukaryota</taxon>
        <taxon>Viridiplantae</taxon>
        <taxon>Streptophyta</taxon>
        <taxon>Embryophyta</taxon>
        <taxon>Tracheophyta</taxon>
        <taxon>Spermatophyta</taxon>
        <taxon>Magnoliopsida</taxon>
        <taxon>Trochodendrales</taxon>
        <taxon>Trochodendraceae</taxon>
        <taxon>Tetracentron</taxon>
    </lineage>
</organism>